<name>A0AAJ0BPH8_9PEZI</name>
<evidence type="ECO:0000256" key="1">
    <source>
        <dbReference type="SAM" id="MobiDB-lite"/>
    </source>
</evidence>
<gene>
    <name evidence="2" type="ORF">QBC33DRAFT_520213</name>
</gene>
<comment type="caution">
    <text evidence="2">The sequence shown here is derived from an EMBL/GenBank/DDBJ whole genome shotgun (WGS) entry which is preliminary data.</text>
</comment>
<feature type="region of interest" description="Disordered" evidence="1">
    <location>
        <begin position="781"/>
        <end position="825"/>
    </location>
</feature>
<sequence length="969" mass="106132">MRHNRSSATVPGPPPKSRDRRVTGPPKSRGPPKARGPPKFKIKAPPKSRDRQNRTHALQSATRRNTRPKSGPKIGALSSCSGNNDLRRKVLGLHTGLRKTVPRSTHQSPPPPKPTKLSRSSLKRAVSLFATISTAPDLTEFLPHVDHIDRVSSTIHSDPLRGAVDLAHASADQLRASKPALRRLLGALARNRLYIDWQHVWRAIVLVPTPGSVQRLYLKRWWKCEPRVTSDRDGELDLADEIVLSTSVREATTRCLDSTPLTAAEQEDFLQLIRSPYPGVGLLVNALEDLIQTRILEDKMGGAAATLGEVRPVLVTACATHTYCRSKRWEALLEQVTLPSALEVLQLHRQRQEKADDAVGAGDTSSDTLVAGGNADATAAKAVWDQEDLLALLDLHVLRAGKSIRTKEPQQRDEAIDVWVAAVHTYGAVLGDVLADEALKRAFDFAMAATGSDRSALLLEQLKTPLDDDQLQYAISPLYSAQGKSGQSRSRASEVSKTQKWGHLKTASIRSALLQVLQAQSPPGPGPSLAYFPERVRVSEAHRVITSESSFETQCLWSTLMAPINDILRLLGKDISIHSHHPIQKTRPGDSRKTPDWLVLRGTADELNDARLRTANEDPFAAGSTIRDHILLVGETKVHDNRIAGRGGLIAPHTQGCRLDNVGQVQEYADIARVRFGFLVTNQELVLLQFCADSQDHHPHGMTASSPASSAVLASPDRLALQQTPTGTPRVRGLIREHEQTPVVPQSSPLTAIQAARQMADVEQDRRELRRTRGAVWGAGSRMAVTPEPGPLPAASGTPGTDDGTHAAPTVQQHSIRDNDDETYDDHDTEATFTFHPPYVSSIPYKASLSSNMPAPAAALLYLILMADKCKDDEVLKPQPIAIPLSYKAHAAVGRDRLSWFSARPNLAVVDAVVHKLFRWRLIPQRADNDDEFGGVKIVKNMIIMANAGCWRATNLPSQNWSLLSHLPT</sequence>
<dbReference type="Proteomes" id="UP001244011">
    <property type="component" value="Unassembled WGS sequence"/>
</dbReference>
<dbReference type="GeneID" id="85309539"/>
<proteinExistence type="predicted"/>
<feature type="compositionally biased region" description="Basic residues" evidence="1">
    <location>
        <begin position="30"/>
        <end position="46"/>
    </location>
</feature>
<evidence type="ECO:0000313" key="3">
    <source>
        <dbReference type="Proteomes" id="UP001244011"/>
    </source>
</evidence>
<protein>
    <submittedName>
        <fullName evidence="2">Uncharacterized protein</fullName>
    </submittedName>
</protein>
<dbReference type="AlphaFoldDB" id="A0AAJ0BPH8"/>
<keyword evidence="3" id="KW-1185">Reference proteome</keyword>
<accession>A0AAJ0BPH8</accession>
<feature type="region of interest" description="Disordered" evidence="1">
    <location>
        <begin position="1"/>
        <end position="120"/>
    </location>
</feature>
<reference evidence="2" key="1">
    <citation type="submission" date="2023-06" db="EMBL/GenBank/DDBJ databases">
        <title>Genome-scale phylogeny and comparative genomics of the fungal order Sordariales.</title>
        <authorList>
            <consortium name="Lawrence Berkeley National Laboratory"/>
            <person name="Hensen N."/>
            <person name="Bonometti L."/>
            <person name="Westerberg I."/>
            <person name="Brannstrom I.O."/>
            <person name="Guillou S."/>
            <person name="Cros-Aarteil S."/>
            <person name="Calhoun S."/>
            <person name="Haridas S."/>
            <person name="Kuo A."/>
            <person name="Mondo S."/>
            <person name="Pangilinan J."/>
            <person name="Riley R."/>
            <person name="Labutti K."/>
            <person name="Andreopoulos B."/>
            <person name="Lipzen A."/>
            <person name="Chen C."/>
            <person name="Yanf M."/>
            <person name="Daum C."/>
            <person name="Ng V."/>
            <person name="Clum A."/>
            <person name="Steindorff A."/>
            <person name="Ohm R."/>
            <person name="Martin F."/>
            <person name="Silar P."/>
            <person name="Natvig D."/>
            <person name="Lalanne C."/>
            <person name="Gautier V."/>
            <person name="Ament-Velasquez S.L."/>
            <person name="Kruys A."/>
            <person name="Hutchinson M.I."/>
            <person name="Powell A.J."/>
            <person name="Barry K."/>
            <person name="Miller A.N."/>
            <person name="Grigoriev I.V."/>
            <person name="Debuchy R."/>
            <person name="Gladieux P."/>
            <person name="Thoren M.H."/>
            <person name="Johannesson H."/>
        </authorList>
    </citation>
    <scope>NUCLEOTIDE SEQUENCE</scope>
    <source>
        <strain evidence="2">8032-3</strain>
    </source>
</reference>
<organism evidence="2 3">
    <name type="scientific">Phialemonium atrogriseum</name>
    <dbReference type="NCBI Taxonomy" id="1093897"/>
    <lineage>
        <taxon>Eukaryota</taxon>
        <taxon>Fungi</taxon>
        <taxon>Dikarya</taxon>
        <taxon>Ascomycota</taxon>
        <taxon>Pezizomycotina</taxon>
        <taxon>Sordariomycetes</taxon>
        <taxon>Sordariomycetidae</taxon>
        <taxon>Cephalothecales</taxon>
        <taxon>Cephalothecaceae</taxon>
        <taxon>Phialemonium</taxon>
    </lineage>
</organism>
<dbReference type="RefSeq" id="XP_060277915.1">
    <property type="nucleotide sequence ID" value="XM_060426352.1"/>
</dbReference>
<dbReference type="EMBL" id="MU839055">
    <property type="protein sequence ID" value="KAK1761702.1"/>
    <property type="molecule type" value="Genomic_DNA"/>
</dbReference>
<evidence type="ECO:0000313" key="2">
    <source>
        <dbReference type="EMBL" id="KAK1761702.1"/>
    </source>
</evidence>